<dbReference type="PANTHER" id="PTHR42740:SF2">
    <property type="entry name" value="RIBONUCLEASE VAPC1"/>
    <property type="match status" value="1"/>
</dbReference>
<organism evidence="6 8">
    <name type="scientific">Pyrococcus abyssi (strain GE5 / Orsay)</name>
    <dbReference type="NCBI Taxonomy" id="272844"/>
    <lineage>
        <taxon>Archaea</taxon>
        <taxon>Methanobacteriati</taxon>
        <taxon>Methanobacteriota</taxon>
        <taxon>Thermococci</taxon>
        <taxon>Thermococcales</taxon>
        <taxon>Thermococcaceae</taxon>
        <taxon>Pyrococcus</taxon>
    </lineage>
</organism>
<evidence type="ECO:0000256" key="3">
    <source>
        <dbReference type="ARBA" id="ARBA00022723"/>
    </source>
</evidence>
<dbReference type="OrthoDB" id="85585at2157"/>
<evidence type="ECO:0000313" key="8">
    <source>
        <dbReference type="Proteomes" id="UP000000810"/>
    </source>
</evidence>
<dbReference type="EMBL" id="AJ248285">
    <property type="protein sequence ID" value="CAB49847.1"/>
    <property type="molecule type" value="Genomic_DNA"/>
</dbReference>
<dbReference type="PATRIC" id="fig|272844.11.peg.989"/>
<dbReference type="EMBL" id="HE613800">
    <property type="protein sequence ID" value="CCE70343.1"/>
    <property type="molecule type" value="Genomic_DNA"/>
</dbReference>
<name>Q9V059_PYRAB</name>
<dbReference type="PANTHER" id="PTHR42740">
    <property type="entry name" value="RIBONUCLEASE VAPC3"/>
    <property type="match status" value="1"/>
</dbReference>
<protein>
    <submittedName>
        <fullName evidence="6">Predicted nucleic acid-binding protein, contains PIN domain</fullName>
    </submittedName>
</protein>
<dbReference type="HOGENOM" id="CLU_142042_0_0_2"/>
<reference evidence="6 8" key="4">
    <citation type="journal article" date="2003" name="Mol. Microbiol.">
        <title>An integrated analysis of the genome of the hyperthermophilic archaeon Pyrococcus abyssi.</title>
        <authorList>
            <person name="Cohen G."/>
            <person name="Barbe V."/>
            <person name="Flament D."/>
            <person name="Galperin M."/>
            <person name="Heilig R."/>
            <person name="Ripp R."/>
            <person name="Lecompte O."/>
            <person name="Prieur D."/>
            <person name="Poch O."/>
            <person name="Quellerou J."/>
            <person name="Thierry J.C."/>
            <person name="Van der Oost J."/>
            <person name="Weissenbach J."/>
            <person name="Zivanovic Y."/>
            <person name="Forterre P."/>
        </authorList>
    </citation>
    <scope>NUCLEOTIDE SEQUENCE [LARGE SCALE GENOMIC DNA]</scope>
    <source>
        <strain evidence="8">GE5 / Orsay</strain>
        <strain evidence="6">Orsay</strain>
    </source>
</reference>
<dbReference type="InterPro" id="IPR029060">
    <property type="entry name" value="PIN-like_dom_sf"/>
</dbReference>
<dbReference type="Proteomes" id="UP000009139">
    <property type="component" value="Chromosome"/>
</dbReference>
<dbReference type="GO" id="GO:0004540">
    <property type="term" value="F:RNA nuclease activity"/>
    <property type="evidence" value="ECO:0007669"/>
    <property type="project" value="TreeGrafter"/>
</dbReference>
<evidence type="ECO:0000313" key="9">
    <source>
        <dbReference type="Proteomes" id="UP000009139"/>
    </source>
</evidence>
<dbReference type="eggNOG" id="arCOG02224">
    <property type="taxonomic scope" value="Archaea"/>
</dbReference>
<dbReference type="Gene3D" id="3.40.50.1010">
    <property type="entry name" value="5'-nuclease"/>
    <property type="match status" value="1"/>
</dbReference>
<dbReference type="PIRSF" id="PIRSF016154">
    <property type="entry name" value="NA-bd_PIN_PH0500"/>
    <property type="match status" value="1"/>
</dbReference>
<keyword evidence="3" id="KW-0479">Metal-binding</keyword>
<dbReference type="GO" id="GO:0046872">
    <property type="term" value="F:metal ion binding"/>
    <property type="evidence" value="ECO:0007669"/>
    <property type="project" value="UniProtKB-KW"/>
</dbReference>
<dbReference type="SUPFAM" id="SSF88723">
    <property type="entry name" value="PIN domain-like"/>
    <property type="match status" value="1"/>
</dbReference>
<dbReference type="AlphaFoldDB" id="Q9V059"/>
<keyword evidence="2" id="KW-0540">Nuclease</keyword>
<dbReference type="KEGG" id="pab:PAB1741"/>
<evidence type="ECO:0000313" key="7">
    <source>
        <dbReference type="EMBL" id="CCE70343.1"/>
    </source>
</evidence>
<proteinExistence type="predicted"/>
<dbReference type="GO" id="GO:0016787">
    <property type="term" value="F:hydrolase activity"/>
    <property type="evidence" value="ECO:0007669"/>
    <property type="project" value="UniProtKB-KW"/>
</dbReference>
<accession>Q9V059</accession>
<evidence type="ECO:0000256" key="2">
    <source>
        <dbReference type="ARBA" id="ARBA00022722"/>
    </source>
</evidence>
<evidence type="ECO:0000256" key="4">
    <source>
        <dbReference type="ARBA" id="ARBA00022801"/>
    </source>
</evidence>
<sequence length="156" mass="17715">MRMLPERISFGPISFLKITRKQNKEILEFILAEFQVFLPLPAVNSYLMTKGLLGRDIDEEIKILREVFTIVEVSDQLIRKMAELGGALVKEGIVPNFSDLITAASAIITESLLVVNDKKVKDYEIFSKYGLDVISYTKFLEEIESLAEEEAKRVAK</sequence>
<evidence type="ECO:0000256" key="1">
    <source>
        <dbReference type="ARBA" id="ARBA00022649"/>
    </source>
</evidence>
<keyword evidence="5" id="KW-0460">Magnesium</keyword>
<evidence type="ECO:0000313" key="6">
    <source>
        <dbReference type="EMBL" id="CAB49847.1"/>
    </source>
</evidence>
<dbReference type="InterPro" id="IPR016647">
    <property type="entry name" value="VapV_Thermo"/>
</dbReference>
<reference evidence="6" key="3">
    <citation type="journal article" date="2001" name="Genome Res.">
        <title>Genome evolution at the genus level: comparison of three complete genomes of hyperthermophilic archaea.</title>
        <authorList>
            <person name="Lecompte O."/>
            <person name="Ripp R."/>
            <person name="Puzos-Barbe V."/>
            <person name="Duprat S."/>
            <person name="Heilig R."/>
            <person name="Dietrich J."/>
            <person name="Thierry J.C."/>
            <person name="Poch O."/>
        </authorList>
    </citation>
    <scope>NUCLEOTIDE SEQUENCE</scope>
    <source>
        <strain evidence="6">Orsay</strain>
    </source>
</reference>
<gene>
    <name evidence="6" type="ordered locus">PAB1741</name>
</gene>
<keyword evidence="1" id="KW-1277">Toxin-antitoxin system</keyword>
<evidence type="ECO:0000256" key="5">
    <source>
        <dbReference type="ARBA" id="ARBA00022842"/>
    </source>
</evidence>
<dbReference type="InterPro" id="IPR051749">
    <property type="entry name" value="PINc/VapC_TA_RNase"/>
</dbReference>
<reference evidence="6" key="1">
    <citation type="submission" date="1999-07" db="EMBL/GenBank/DDBJ databases">
        <authorList>
            <person name="Genoscope"/>
        </authorList>
    </citation>
    <scope>NUCLEOTIDE SEQUENCE</scope>
    <source>
        <strain evidence="6">Orsay</strain>
    </source>
</reference>
<keyword evidence="4" id="KW-0378">Hydrolase</keyword>
<reference evidence="7 9" key="5">
    <citation type="journal article" date="2012" name="Curr. Microbiol.">
        <title>Re-annotation of two hyperthermophilic archaea Pyrococcus abyssi GE5 and Pyrococcus furiosus DSM 3638.</title>
        <authorList>
            <person name="Gao J."/>
            <person name="Wang J."/>
        </authorList>
    </citation>
    <scope>GENOME REANNOTATION</scope>
    <source>
        <strain evidence="7">GE5</strain>
        <strain evidence="9">GE5 / Orsay</strain>
    </source>
</reference>
<reference evidence="6" key="2">
    <citation type="journal article" date="2000" name="J. Mol. Biol.">
        <title>Archaeal homologs of eukaryotic methylation guide small nucleolar RNAs: lessons from the Pyrococcus genomes.</title>
        <authorList>
            <person name="Gaspin C."/>
            <person name="Cavaille J."/>
            <person name="Erauso G."/>
        </authorList>
    </citation>
    <scope>NUCLEOTIDE SEQUENCE</scope>
    <source>
        <strain evidence="6">Orsay</strain>
    </source>
</reference>
<dbReference type="Proteomes" id="UP000000810">
    <property type="component" value="Chromosome"/>
</dbReference>
<keyword evidence="8" id="KW-1185">Reference proteome</keyword>
<dbReference type="PIR" id="F75141">
    <property type="entry name" value="F75141"/>
</dbReference>